<reference evidence="2" key="2">
    <citation type="submission" date="2020-09" db="EMBL/GenBank/DDBJ databases">
        <authorList>
            <person name="Sun Q."/>
            <person name="Zhou Y."/>
        </authorList>
    </citation>
    <scope>NUCLEOTIDE SEQUENCE</scope>
    <source>
        <strain evidence="2">CGMCC 1.15367</strain>
    </source>
</reference>
<dbReference type="SUPFAM" id="SSF143120">
    <property type="entry name" value="YefM-like"/>
    <property type="match status" value="1"/>
</dbReference>
<dbReference type="RefSeq" id="WP_188909635.1">
    <property type="nucleotide sequence ID" value="NZ_BMIQ01000004.1"/>
</dbReference>
<protein>
    <submittedName>
        <fullName evidence="2">Antitoxin</fullName>
    </submittedName>
</protein>
<dbReference type="Proteomes" id="UP000644699">
    <property type="component" value="Unassembled WGS sequence"/>
</dbReference>
<sequence>MTVHRMTSRAFGENLVQAKEAAKEGPVFIDEEGQATHVLLSVEVYNKLRRSRTLLEMAERWNGGDFDFDPPKLDFRSKPADLD</sequence>
<dbReference type="InterPro" id="IPR036165">
    <property type="entry name" value="YefM-like_sf"/>
</dbReference>
<reference evidence="2" key="1">
    <citation type="journal article" date="2014" name="Int. J. Syst. Evol. Microbiol.">
        <title>Complete genome sequence of Corynebacterium casei LMG S-19264T (=DSM 44701T), isolated from a smear-ripened cheese.</title>
        <authorList>
            <consortium name="US DOE Joint Genome Institute (JGI-PGF)"/>
            <person name="Walter F."/>
            <person name="Albersmeier A."/>
            <person name="Kalinowski J."/>
            <person name="Ruckert C."/>
        </authorList>
    </citation>
    <scope>NUCLEOTIDE SEQUENCE</scope>
    <source>
        <strain evidence="2">CGMCC 1.15367</strain>
    </source>
</reference>
<comment type="caution">
    <text evidence="2">The sequence shown here is derived from an EMBL/GenBank/DDBJ whole genome shotgun (WGS) entry which is preliminary data.</text>
</comment>
<evidence type="ECO:0000313" key="2">
    <source>
        <dbReference type="EMBL" id="GGE08132.1"/>
    </source>
</evidence>
<proteinExistence type="inferred from homology"/>
<keyword evidence="3" id="KW-1185">Reference proteome</keyword>
<accession>A0A916ZPR4</accession>
<gene>
    <name evidence="2" type="ORF">GCM10011390_29010</name>
</gene>
<dbReference type="EMBL" id="BMIQ01000004">
    <property type="protein sequence ID" value="GGE08132.1"/>
    <property type="molecule type" value="Genomic_DNA"/>
</dbReference>
<evidence type="ECO:0000256" key="1">
    <source>
        <dbReference type="ARBA" id="ARBA00009981"/>
    </source>
</evidence>
<evidence type="ECO:0000313" key="3">
    <source>
        <dbReference type="Proteomes" id="UP000644699"/>
    </source>
</evidence>
<comment type="similarity">
    <text evidence="1">Belongs to the phD/YefM antitoxin family.</text>
</comment>
<dbReference type="AlphaFoldDB" id="A0A916ZPR4"/>
<name>A0A916ZPR4_9HYPH</name>
<organism evidence="2 3">
    <name type="scientific">Aureimonas endophytica</name>
    <dbReference type="NCBI Taxonomy" id="2027858"/>
    <lineage>
        <taxon>Bacteria</taxon>
        <taxon>Pseudomonadati</taxon>
        <taxon>Pseudomonadota</taxon>
        <taxon>Alphaproteobacteria</taxon>
        <taxon>Hyphomicrobiales</taxon>
        <taxon>Aurantimonadaceae</taxon>
        <taxon>Aureimonas</taxon>
    </lineage>
</organism>